<reference evidence="1 2" key="1">
    <citation type="journal article" date="2019" name="Int. J. Syst. Evol. Microbiol.">
        <title>The Global Catalogue of Microorganisms (GCM) 10K type strain sequencing project: providing services to taxonomists for standard genome sequencing and annotation.</title>
        <authorList>
            <consortium name="The Broad Institute Genomics Platform"/>
            <consortium name="The Broad Institute Genome Sequencing Center for Infectious Disease"/>
            <person name="Wu L."/>
            <person name="Ma J."/>
        </authorList>
    </citation>
    <scope>NUCLEOTIDE SEQUENCE [LARGE SCALE GENOMIC DNA]</scope>
    <source>
        <strain evidence="1 2">JCM 14901</strain>
    </source>
</reference>
<gene>
    <name evidence="1" type="ORF">GCM10009776_17040</name>
</gene>
<keyword evidence="2" id="KW-1185">Reference proteome</keyword>
<evidence type="ECO:0000313" key="1">
    <source>
        <dbReference type="EMBL" id="GAA1955580.1"/>
    </source>
</evidence>
<dbReference type="RefSeq" id="WP_344093377.1">
    <property type="nucleotide sequence ID" value="NZ_BAAAOG010000002.1"/>
</dbReference>
<name>A0ABN2QNC4_9MICO</name>
<dbReference type="Proteomes" id="UP001499933">
    <property type="component" value="Unassembled WGS sequence"/>
</dbReference>
<dbReference type="EMBL" id="BAAAOG010000002">
    <property type="protein sequence ID" value="GAA1955580.1"/>
    <property type="molecule type" value="Genomic_DNA"/>
</dbReference>
<protein>
    <submittedName>
        <fullName evidence="1">Uncharacterized protein</fullName>
    </submittedName>
</protein>
<proteinExistence type="predicted"/>
<comment type="caution">
    <text evidence="1">The sequence shown here is derived from an EMBL/GenBank/DDBJ whole genome shotgun (WGS) entry which is preliminary data.</text>
</comment>
<evidence type="ECO:0000313" key="2">
    <source>
        <dbReference type="Proteomes" id="UP001499933"/>
    </source>
</evidence>
<organism evidence="1 2">
    <name type="scientific">Microbacterium deminutum</name>
    <dbReference type="NCBI Taxonomy" id="344164"/>
    <lineage>
        <taxon>Bacteria</taxon>
        <taxon>Bacillati</taxon>
        <taxon>Actinomycetota</taxon>
        <taxon>Actinomycetes</taxon>
        <taxon>Micrococcales</taxon>
        <taxon>Microbacteriaceae</taxon>
        <taxon>Microbacterium</taxon>
    </lineage>
</organism>
<accession>A0ABN2QNC4</accession>
<sequence length="331" mass="36508">MEWTADVAAGDWLKERLDAGPAWTRTMHGVVPRGFPAYARIFHPATRDRPVGVPWPALPYAAHAREWDAFQESRPEIDEERVTWADTAHAFGTTMHARAQWHRIVGPRLVDGEDGPRDAAGWRYSDPQPGQLEPDLVSVVARTLTAHTTTPDDGFIALWEGWGGVVGAMGYGPSRVLATATDDSSEAGARHQEFLAHAARDSFNDVFRKPSWQPGVLSDEISRGPRLSLPNRDHVLFRAGVSELARSEWVLTAPWRDTELERHGFAPTAESPSLVWPVDRAWVLVTEVDYDSTIVAGSQDLSRALCADPRLEALPIDEGADLTSDADGVNR</sequence>